<comment type="caution">
    <text evidence="1">The sequence shown here is derived from an EMBL/GenBank/DDBJ whole genome shotgun (WGS) entry which is preliminary data.</text>
</comment>
<evidence type="ECO:0000313" key="2">
    <source>
        <dbReference type="Proteomes" id="UP001177744"/>
    </source>
</evidence>
<organism evidence="1 2">
    <name type="scientific">Cnephaeus nilssonii</name>
    <name type="common">Northern bat</name>
    <name type="synonym">Eptesicus nilssonii</name>
    <dbReference type="NCBI Taxonomy" id="3371016"/>
    <lineage>
        <taxon>Eukaryota</taxon>
        <taxon>Metazoa</taxon>
        <taxon>Chordata</taxon>
        <taxon>Craniata</taxon>
        <taxon>Vertebrata</taxon>
        <taxon>Euteleostomi</taxon>
        <taxon>Mammalia</taxon>
        <taxon>Eutheria</taxon>
        <taxon>Laurasiatheria</taxon>
        <taxon>Chiroptera</taxon>
        <taxon>Yangochiroptera</taxon>
        <taxon>Vespertilionidae</taxon>
        <taxon>Cnephaeus</taxon>
    </lineage>
</organism>
<reference evidence="1" key="1">
    <citation type="submission" date="2023-06" db="EMBL/GenBank/DDBJ databases">
        <title>Reference genome for the Northern bat (Eptesicus nilssonii), a most northern bat species.</title>
        <authorList>
            <person name="Laine V.N."/>
            <person name="Pulliainen A.T."/>
            <person name="Lilley T.M."/>
        </authorList>
    </citation>
    <scope>NUCLEOTIDE SEQUENCE</scope>
    <source>
        <strain evidence="1">BLF_Eptnil</strain>
        <tissue evidence="1">Kidney</tissue>
    </source>
</reference>
<dbReference type="EMBL" id="JAULJE010000007">
    <property type="protein sequence ID" value="KAK1340878.1"/>
    <property type="molecule type" value="Genomic_DNA"/>
</dbReference>
<name>A0AA40I0P1_CNENI</name>
<keyword evidence="2" id="KW-1185">Reference proteome</keyword>
<accession>A0AA40I0P1</accession>
<evidence type="ECO:0000313" key="1">
    <source>
        <dbReference type="EMBL" id="KAK1340878.1"/>
    </source>
</evidence>
<dbReference type="AlphaFoldDB" id="A0AA40I0P1"/>
<protein>
    <submittedName>
        <fullName evidence="1">Uncharacterized protein</fullName>
    </submittedName>
</protein>
<sequence length="230" mass="25307">MCDLQAREGTHRAIHSQAEMGCHLADHRGTRSHLLGWQTQGARVLDRCDCNVQELAAGEGEFWFLLRSCAPLEVDVLGSACLYVRHQDFGWCGCRNLGSVQGQSGVGDVEFLEEAALPSRWNGLLPEPRSPGSACSDMSTFLLSQMSQRNTSGLPETISDNLKTFTEGAMLNFHNSSYGVKVQSRAKSLLLGILAERKNPQGLSGDVLINEHLNLPISNVTQVMRYKMML</sequence>
<dbReference type="Proteomes" id="UP001177744">
    <property type="component" value="Unassembled WGS sequence"/>
</dbReference>
<proteinExistence type="predicted"/>
<gene>
    <name evidence="1" type="ORF">QTO34_017274</name>
</gene>